<reference evidence="5" key="1">
    <citation type="journal article" date="2019" name="Int. J. Syst. Evol. Microbiol.">
        <title>The Global Catalogue of Microorganisms (GCM) 10K type strain sequencing project: providing services to taxonomists for standard genome sequencing and annotation.</title>
        <authorList>
            <consortium name="The Broad Institute Genomics Platform"/>
            <consortium name="The Broad Institute Genome Sequencing Center for Infectious Disease"/>
            <person name="Wu L."/>
            <person name="Ma J."/>
        </authorList>
    </citation>
    <scope>NUCLEOTIDE SEQUENCE [LARGE SCALE GENOMIC DNA]</scope>
    <source>
        <strain evidence="5">JCM 18657</strain>
    </source>
</reference>
<dbReference type="PANTHER" id="PTHR22550:SF5">
    <property type="entry name" value="LEUCINE ZIPPER PROTEIN 4"/>
    <property type="match status" value="1"/>
</dbReference>
<sequence>MSLRAWLNRWFNRLGSESNRPGMREYAKSRPMPRQKAALNANHVLALFSPCGDVKHHVYSLKPDDPDSTVIFVYCEGLCDTQQMLNEVVLPALNQYYEIYGFSDVNLLSKATQLQLEWFQEDDWEKRAEQQIFEGRLILFIPALHALGSVDIASMPTRQPDDSHIDISVRGSRDCFVEEVATNIALIRKRIRSVTLASETIVIGERTKTKVGLMYLNDIANSNIIQEVRAQLRSVNIDGIFSATQLEELLSPSLSMFPLMVYTGRPDWAVNCLLNGRFVLLVEGTPAALIAPATLTMVLKTPEDNHISWFSASFGQSIRLLGLVVSLLLPAFWVSLLAHHQDQIPFFLLATITMNRLGIPLSITQEMFLALIFLEILREASVRLSPSIGSTLTVVGGLIIGDAAIRAGFLSPAIVVIGAITQVFGATIANVSLIGTVSTLRFFIFFLASLFGLYGFFLGVFILLIHLASLQSYGVPYLAPLSPPFFKDMAHVFLRMPWPWKKRRPSLLRPNDQTNQGDGAT</sequence>
<dbReference type="Proteomes" id="UP001596528">
    <property type="component" value="Unassembled WGS sequence"/>
</dbReference>
<feature type="transmembrane region" description="Helical" evidence="3">
    <location>
        <begin position="358"/>
        <end position="377"/>
    </location>
</feature>
<feature type="transmembrane region" description="Helical" evidence="3">
    <location>
        <begin position="389"/>
        <end position="407"/>
    </location>
</feature>
<evidence type="ECO:0000313" key="4">
    <source>
        <dbReference type="EMBL" id="MFC7748978.1"/>
    </source>
</evidence>
<dbReference type="EMBL" id="JBHTGQ010000008">
    <property type="protein sequence ID" value="MFC7748978.1"/>
    <property type="molecule type" value="Genomic_DNA"/>
</dbReference>
<dbReference type="RefSeq" id="WP_138790249.1">
    <property type="nucleotide sequence ID" value="NZ_JBHTGQ010000008.1"/>
</dbReference>
<comment type="similarity">
    <text evidence="1">Belongs to the GerABKA family.</text>
</comment>
<feature type="transmembrane region" description="Helical" evidence="3">
    <location>
        <begin position="320"/>
        <end position="338"/>
    </location>
</feature>
<comment type="caution">
    <text evidence="4">The sequence shown here is derived from an EMBL/GenBank/DDBJ whole genome shotgun (WGS) entry which is preliminary data.</text>
</comment>
<dbReference type="InterPro" id="IPR050768">
    <property type="entry name" value="UPF0353/GerABKA_families"/>
</dbReference>
<keyword evidence="3" id="KW-1133">Transmembrane helix</keyword>
<evidence type="ECO:0000313" key="5">
    <source>
        <dbReference type="Proteomes" id="UP001596528"/>
    </source>
</evidence>
<feature type="transmembrane region" description="Helical" evidence="3">
    <location>
        <begin position="442"/>
        <end position="468"/>
    </location>
</feature>
<keyword evidence="3" id="KW-0812">Transmembrane</keyword>
<dbReference type="PANTHER" id="PTHR22550">
    <property type="entry name" value="SPORE GERMINATION PROTEIN"/>
    <property type="match status" value="1"/>
</dbReference>
<gene>
    <name evidence="4" type="ORF">ACFQWB_03330</name>
</gene>
<proteinExistence type="inferred from homology"/>
<evidence type="ECO:0000256" key="2">
    <source>
        <dbReference type="ARBA" id="ARBA00023136"/>
    </source>
</evidence>
<keyword evidence="2 3" id="KW-0472">Membrane</keyword>
<feature type="transmembrane region" description="Helical" evidence="3">
    <location>
        <begin position="413"/>
        <end position="435"/>
    </location>
</feature>
<organism evidence="4 5">
    <name type="scientific">Paenibacillus thermoaerophilus</name>
    <dbReference type="NCBI Taxonomy" id="1215385"/>
    <lineage>
        <taxon>Bacteria</taxon>
        <taxon>Bacillati</taxon>
        <taxon>Bacillota</taxon>
        <taxon>Bacilli</taxon>
        <taxon>Bacillales</taxon>
        <taxon>Paenibacillaceae</taxon>
        <taxon>Paenibacillus</taxon>
    </lineage>
</organism>
<accession>A0ABW2V3X1</accession>
<dbReference type="Pfam" id="PF03323">
    <property type="entry name" value="GerA"/>
    <property type="match status" value="1"/>
</dbReference>
<dbReference type="InterPro" id="IPR004995">
    <property type="entry name" value="Spore_Ger"/>
</dbReference>
<name>A0ABW2V3X1_9BACL</name>
<evidence type="ECO:0000256" key="1">
    <source>
        <dbReference type="ARBA" id="ARBA00005278"/>
    </source>
</evidence>
<evidence type="ECO:0000256" key="3">
    <source>
        <dbReference type="SAM" id="Phobius"/>
    </source>
</evidence>
<keyword evidence="5" id="KW-1185">Reference proteome</keyword>
<protein>
    <submittedName>
        <fullName evidence="4">Spore germination protein</fullName>
    </submittedName>
</protein>
<dbReference type="PIRSF" id="PIRSF005690">
    <property type="entry name" value="GerBA"/>
    <property type="match status" value="1"/>
</dbReference>